<organism evidence="2 3">
    <name type="scientific">Exidia glandulosa HHB12029</name>
    <dbReference type="NCBI Taxonomy" id="1314781"/>
    <lineage>
        <taxon>Eukaryota</taxon>
        <taxon>Fungi</taxon>
        <taxon>Dikarya</taxon>
        <taxon>Basidiomycota</taxon>
        <taxon>Agaricomycotina</taxon>
        <taxon>Agaricomycetes</taxon>
        <taxon>Auriculariales</taxon>
        <taxon>Exidiaceae</taxon>
        <taxon>Exidia</taxon>
    </lineage>
</organism>
<keyword evidence="3" id="KW-1185">Reference proteome</keyword>
<feature type="compositionally biased region" description="Basic and acidic residues" evidence="1">
    <location>
        <begin position="73"/>
        <end position="92"/>
    </location>
</feature>
<dbReference type="Proteomes" id="UP000077266">
    <property type="component" value="Unassembled WGS sequence"/>
</dbReference>
<feature type="compositionally biased region" description="Basic and acidic residues" evidence="1">
    <location>
        <begin position="35"/>
        <end position="45"/>
    </location>
</feature>
<proteinExistence type="predicted"/>
<dbReference type="AlphaFoldDB" id="A0A165GEQ7"/>
<reference evidence="2 3" key="1">
    <citation type="journal article" date="2016" name="Mol. Biol. Evol.">
        <title>Comparative Genomics of Early-Diverging Mushroom-Forming Fungi Provides Insights into the Origins of Lignocellulose Decay Capabilities.</title>
        <authorList>
            <person name="Nagy L.G."/>
            <person name="Riley R."/>
            <person name="Tritt A."/>
            <person name="Adam C."/>
            <person name="Daum C."/>
            <person name="Floudas D."/>
            <person name="Sun H."/>
            <person name="Yadav J.S."/>
            <person name="Pangilinan J."/>
            <person name="Larsson K.H."/>
            <person name="Matsuura K."/>
            <person name="Barry K."/>
            <person name="Labutti K."/>
            <person name="Kuo R."/>
            <person name="Ohm R.A."/>
            <person name="Bhattacharya S.S."/>
            <person name="Shirouzu T."/>
            <person name="Yoshinaga Y."/>
            <person name="Martin F.M."/>
            <person name="Grigoriev I.V."/>
            <person name="Hibbett D.S."/>
        </authorList>
    </citation>
    <scope>NUCLEOTIDE SEQUENCE [LARGE SCALE GENOMIC DNA]</scope>
    <source>
        <strain evidence="2 3">HHB12029</strain>
    </source>
</reference>
<dbReference type="EMBL" id="KV426049">
    <property type="protein sequence ID" value="KZV90410.1"/>
    <property type="molecule type" value="Genomic_DNA"/>
</dbReference>
<dbReference type="InParanoid" id="A0A165GEQ7"/>
<name>A0A165GEQ7_EXIGL</name>
<protein>
    <submittedName>
        <fullName evidence="2">Uncharacterized protein</fullName>
    </submittedName>
</protein>
<evidence type="ECO:0000313" key="2">
    <source>
        <dbReference type="EMBL" id="KZV90410.1"/>
    </source>
</evidence>
<evidence type="ECO:0000256" key="1">
    <source>
        <dbReference type="SAM" id="MobiDB-lite"/>
    </source>
</evidence>
<sequence length="115" mass="13162">MMDSPQRPVNDVPLFLADPESSPVRRPAPPADVQRTLEEELARDETIDDDFSLEKIRAEIDARATMHLLAQKNAEKHARPEPKIDKEKEPQVKKRKPIPKLDEARYAQKGSHAIY</sequence>
<accession>A0A165GEQ7</accession>
<gene>
    <name evidence="2" type="ORF">EXIGLDRAFT_120472</name>
</gene>
<evidence type="ECO:0000313" key="3">
    <source>
        <dbReference type="Proteomes" id="UP000077266"/>
    </source>
</evidence>
<feature type="region of interest" description="Disordered" evidence="1">
    <location>
        <begin position="71"/>
        <end position="115"/>
    </location>
</feature>
<feature type="region of interest" description="Disordered" evidence="1">
    <location>
        <begin position="1"/>
        <end position="46"/>
    </location>
</feature>